<dbReference type="InterPro" id="IPR055170">
    <property type="entry name" value="GFO_IDH_MocA-like_dom"/>
</dbReference>
<evidence type="ECO:0000259" key="4">
    <source>
        <dbReference type="Pfam" id="PF22725"/>
    </source>
</evidence>
<comment type="similarity">
    <text evidence="1">Belongs to the Gfo/Idh/MocA family.</text>
</comment>
<evidence type="ECO:0000259" key="3">
    <source>
        <dbReference type="Pfam" id="PF01408"/>
    </source>
</evidence>
<keyword evidence="2" id="KW-0560">Oxidoreductase</keyword>
<feature type="domain" description="Gfo/Idh/MocA-like oxidoreductase N-terminal" evidence="3">
    <location>
        <begin position="12"/>
        <end position="125"/>
    </location>
</feature>
<dbReference type="Pfam" id="PF01408">
    <property type="entry name" value="GFO_IDH_MocA"/>
    <property type="match status" value="1"/>
</dbReference>
<sequence>MKERFQMKKYQWGIVGLGTIAHEFAESFNQETSELTAVASRTSEKAEKFAHRYNIPKAYGSYQEMLDDAEIDIIYIAVPNKQHIDHILAALEAGKHVLCEKAITMNKKELADAMRLAEEKNLILAEAMTIFNMPLYQQLRSIMDTGKLGALKMIQAPFGSYKEPDPENRFFNPELAGGALLDIGTYAVSFARFFLSSQPEVVASTMVPFETGVDEQSVTILRNKENELAAVSLTFQAKMPKVGIVAFENGYVTIADYPRADRAEILFTDGTKEFIESGRTSEAMNYEINNNMVHMIEGDLPNRSLFLTKDVIDILDQMQVLWKNM</sequence>
<dbReference type="PANTHER" id="PTHR22604:SF105">
    <property type="entry name" value="TRANS-1,2-DIHYDROBENZENE-1,2-DIOL DEHYDROGENASE"/>
    <property type="match status" value="1"/>
</dbReference>
<comment type="caution">
    <text evidence="5">The sequence shown here is derived from an EMBL/GenBank/DDBJ whole genome shotgun (WGS) entry which is preliminary data.</text>
</comment>
<dbReference type="Gene3D" id="3.40.50.720">
    <property type="entry name" value="NAD(P)-binding Rossmann-like Domain"/>
    <property type="match status" value="1"/>
</dbReference>
<dbReference type="GO" id="GO:0016491">
    <property type="term" value="F:oxidoreductase activity"/>
    <property type="evidence" value="ECO:0007669"/>
    <property type="project" value="UniProtKB-KW"/>
</dbReference>
<name>A0A7W1XHK2_9ENTE</name>
<dbReference type="Gene3D" id="3.30.360.10">
    <property type="entry name" value="Dihydrodipicolinate Reductase, domain 2"/>
    <property type="match status" value="1"/>
</dbReference>
<dbReference type="GO" id="GO:0000166">
    <property type="term" value="F:nucleotide binding"/>
    <property type="evidence" value="ECO:0007669"/>
    <property type="project" value="InterPro"/>
</dbReference>
<protein>
    <submittedName>
        <fullName evidence="5">Gfo/Idh/MocA family oxidoreductase</fullName>
    </submittedName>
</protein>
<dbReference type="Proteomes" id="UP000531895">
    <property type="component" value="Unassembled WGS sequence"/>
</dbReference>
<feature type="domain" description="GFO/IDH/MocA-like oxidoreductase" evidence="4">
    <location>
        <begin position="136"/>
        <end position="270"/>
    </location>
</feature>
<proteinExistence type="inferred from homology"/>
<evidence type="ECO:0000256" key="2">
    <source>
        <dbReference type="ARBA" id="ARBA00023002"/>
    </source>
</evidence>
<evidence type="ECO:0000313" key="5">
    <source>
        <dbReference type="EMBL" id="MBA4546714.1"/>
    </source>
</evidence>
<dbReference type="SUPFAM" id="SSF51735">
    <property type="entry name" value="NAD(P)-binding Rossmann-fold domains"/>
    <property type="match status" value="1"/>
</dbReference>
<reference evidence="5 7" key="1">
    <citation type="submission" date="2020-07" db="EMBL/GenBank/DDBJ databases">
        <authorList>
            <person name="Feng H."/>
        </authorList>
    </citation>
    <scope>NUCLEOTIDE SEQUENCE [LARGE SCALE GENOMIC DNA]</scope>
    <source>
        <strain evidence="5">S-7</strain>
        <strain evidence="7">s-7</strain>
    </source>
</reference>
<organism evidence="5 7">
    <name type="scientific">Enterococcus lactis</name>
    <dbReference type="NCBI Taxonomy" id="357441"/>
    <lineage>
        <taxon>Bacteria</taxon>
        <taxon>Bacillati</taxon>
        <taxon>Bacillota</taxon>
        <taxon>Bacilli</taxon>
        <taxon>Lactobacillales</taxon>
        <taxon>Enterococcaceae</taxon>
        <taxon>Enterococcus</taxon>
    </lineage>
</organism>
<dbReference type="EMBL" id="JACEIT010000016">
    <property type="protein sequence ID" value="MBA4546714.1"/>
    <property type="molecule type" value="Genomic_DNA"/>
</dbReference>
<accession>A0A7W1XHK2</accession>
<dbReference type="InterPro" id="IPR050984">
    <property type="entry name" value="Gfo/Idh/MocA_domain"/>
</dbReference>
<evidence type="ECO:0000313" key="7">
    <source>
        <dbReference type="Proteomes" id="UP000531895"/>
    </source>
</evidence>
<evidence type="ECO:0000313" key="6">
    <source>
        <dbReference type="EMBL" id="MBX4194809.1"/>
    </source>
</evidence>
<dbReference type="Proteomes" id="UP000704433">
    <property type="component" value="Unassembled WGS sequence"/>
</dbReference>
<dbReference type="Pfam" id="PF22725">
    <property type="entry name" value="GFO_IDH_MocA_C3"/>
    <property type="match status" value="1"/>
</dbReference>
<reference evidence="6" key="2">
    <citation type="journal article" date="2022" name="J. Anim. Sci.">
        <title>Whole genome sequence analyses-based assessment of virulence potential and antimicrobial susceptibilities and resistance of Enterococcus faecium strains isolated from commercial swine and cattle probiotic products.</title>
        <authorList>
            <person name="Shridhar P.B."/>
            <person name="Amachawadi R.G."/>
            <person name="Tokach M."/>
            <person name="Patel I."/>
            <person name="Gangiredla J."/>
            <person name="Mammel M."/>
            <person name="Nagaraja T.G."/>
        </authorList>
    </citation>
    <scope>NUCLEOTIDE SEQUENCE</scope>
    <source>
        <strain evidence="6">EF216</strain>
    </source>
</reference>
<dbReference type="EMBL" id="JAIFOD010000052">
    <property type="protein sequence ID" value="MBX4194809.1"/>
    <property type="molecule type" value="Genomic_DNA"/>
</dbReference>
<dbReference type="InterPro" id="IPR000683">
    <property type="entry name" value="Gfo/Idh/MocA-like_OxRdtase_N"/>
</dbReference>
<dbReference type="InterPro" id="IPR036291">
    <property type="entry name" value="NAD(P)-bd_dom_sf"/>
</dbReference>
<evidence type="ECO:0000256" key="1">
    <source>
        <dbReference type="ARBA" id="ARBA00010928"/>
    </source>
</evidence>
<dbReference type="AlphaFoldDB" id="A0A7W1XHK2"/>
<dbReference type="SUPFAM" id="SSF55347">
    <property type="entry name" value="Glyceraldehyde-3-phosphate dehydrogenase-like, C-terminal domain"/>
    <property type="match status" value="1"/>
</dbReference>
<gene>
    <name evidence="5" type="ORF">H1Z91_10255</name>
    <name evidence="6" type="ORF">KYX84_11620</name>
</gene>
<dbReference type="PANTHER" id="PTHR22604">
    <property type="entry name" value="OXIDOREDUCTASES"/>
    <property type="match status" value="1"/>
</dbReference>